<protein>
    <submittedName>
        <fullName evidence="2">Uncharacterized protein</fullName>
    </submittedName>
</protein>
<reference evidence="2" key="3">
    <citation type="submission" date="2025-08" db="UniProtKB">
        <authorList>
            <consortium name="RefSeq"/>
        </authorList>
    </citation>
    <scope>IDENTIFICATION</scope>
    <source>
        <strain evidence="2">NI907</strain>
    </source>
</reference>
<reference evidence="2" key="2">
    <citation type="submission" date="2019-10" db="EMBL/GenBank/DDBJ databases">
        <authorList>
            <consortium name="NCBI Genome Project"/>
        </authorList>
    </citation>
    <scope>NUCLEOTIDE SEQUENCE</scope>
    <source>
        <strain evidence="2">NI907</strain>
    </source>
</reference>
<dbReference type="RefSeq" id="XP_030976627.1">
    <property type="nucleotide sequence ID" value="XM_031131562.1"/>
</dbReference>
<keyword evidence="1" id="KW-1185">Reference proteome</keyword>
<proteinExistence type="predicted"/>
<dbReference type="AlphaFoldDB" id="A0A6P8ANZ9"/>
<dbReference type="Proteomes" id="UP000515153">
    <property type="component" value="Chromosome V"/>
</dbReference>
<dbReference type="GeneID" id="41966467"/>
<sequence length="92" mass="9841">TAQCISLIRTLIFPVNLEGSGRAAPQNRGQLPRQVGRFADKAGLSPGKARHNVGTHDIIGWIPSRAILAVVPYPIKVLPCHTESASMSSPMD</sequence>
<dbReference type="KEGG" id="pgri:PgNI_11596"/>
<evidence type="ECO:0000313" key="1">
    <source>
        <dbReference type="Proteomes" id="UP000515153"/>
    </source>
</evidence>
<accession>A0A6P8ANZ9</accession>
<gene>
    <name evidence="2" type="ORF">PgNI_11596</name>
</gene>
<reference evidence="1 2" key="1">
    <citation type="journal article" date="2019" name="Mol. Biol. Evol.">
        <title>Blast fungal genomes show frequent chromosomal changes, gene gains and losses, and effector gene turnover.</title>
        <authorList>
            <person name="Gomez Luciano L.B."/>
            <person name="Jason Tsai I."/>
            <person name="Chuma I."/>
            <person name="Tosa Y."/>
            <person name="Chen Y.H."/>
            <person name="Li J.Y."/>
            <person name="Li M.Y."/>
            <person name="Jade Lu M.Y."/>
            <person name="Nakayashiki H."/>
            <person name="Li W.H."/>
        </authorList>
    </citation>
    <scope>NUCLEOTIDE SEQUENCE [LARGE SCALE GENOMIC DNA]</scope>
    <source>
        <strain evidence="1 2">NI907</strain>
    </source>
</reference>
<feature type="non-terminal residue" evidence="2">
    <location>
        <position position="1"/>
    </location>
</feature>
<name>A0A6P8ANZ9_PYRGI</name>
<evidence type="ECO:0000313" key="2">
    <source>
        <dbReference type="RefSeq" id="XP_030976627.1"/>
    </source>
</evidence>
<organism evidence="1 2">
    <name type="scientific">Pyricularia grisea</name>
    <name type="common">Crabgrass-specific blast fungus</name>
    <name type="synonym">Magnaporthe grisea</name>
    <dbReference type="NCBI Taxonomy" id="148305"/>
    <lineage>
        <taxon>Eukaryota</taxon>
        <taxon>Fungi</taxon>
        <taxon>Dikarya</taxon>
        <taxon>Ascomycota</taxon>
        <taxon>Pezizomycotina</taxon>
        <taxon>Sordariomycetes</taxon>
        <taxon>Sordariomycetidae</taxon>
        <taxon>Magnaporthales</taxon>
        <taxon>Pyriculariaceae</taxon>
        <taxon>Pyricularia</taxon>
    </lineage>
</organism>